<dbReference type="STRING" id="169679.CSACC_33630"/>
<sequence length="77" mass="9301">MTSKEIEFIDITNKQYESLIKMQMQSYKKILNCCKENINDLEKIQMLEEYISQINEKVITELEEIKVYNKIFMKSVK</sequence>
<evidence type="ECO:0000313" key="1">
    <source>
        <dbReference type="EMBL" id="OOM15765.1"/>
    </source>
</evidence>
<organism evidence="1 2">
    <name type="scientific">Clostridium saccharobutylicum</name>
    <dbReference type="NCBI Taxonomy" id="169679"/>
    <lineage>
        <taxon>Bacteria</taxon>
        <taxon>Bacillati</taxon>
        <taxon>Bacillota</taxon>
        <taxon>Clostridia</taxon>
        <taxon>Eubacteriales</taxon>
        <taxon>Clostridiaceae</taxon>
        <taxon>Clostridium</taxon>
    </lineage>
</organism>
<evidence type="ECO:0000313" key="2">
    <source>
        <dbReference type="Proteomes" id="UP000191154"/>
    </source>
</evidence>
<comment type="caution">
    <text evidence="1">The sequence shown here is derived from an EMBL/GenBank/DDBJ whole genome shotgun (WGS) entry which is preliminary data.</text>
</comment>
<proteinExistence type="predicted"/>
<dbReference type="RefSeq" id="WP_077863558.1">
    <property type="nucleotide sequence ID" value="NZ_LZYZ01000001.1"/>
</dbReference>
<accession>A0A1S8NH19</accession>
<dbReference type="EMBL" id="LZYZ01000001">
    <property type="protein sequence ID" value="OOM15765.1"/>
    <property type="molecule type" value="Genomic_DNA"/>
</dbReference>
<dbReference type="Proteomes" id="UP000191154">
    <property type="component" value="Unassembled WGS sequence"/>
</dbReference>
<reference evidence="1 2" key="1">
    <citation type="submission" date="2016-05" db="EMBL/GenBank/DDBJ databases">
        <title>Microbial solvent formation.</title>
        <authorList>
            <person name="Poehlein A."/>
            <person name="Montoya Solano J.D."/>
            <person name="Flitsch S."/>
            <person name="Krabben P."/>
            <person name="Duerre P."/>
            <person name="Daniel R."/>
        </authorList>
    </citation>
    <scope>NUCLEOTIDE SEQUENCE [LARGE SCALE GENOMIC DNA]</scope>
    <source>
        <strain evidence="1 2">L1-8</strain>
    </source>
</reference>
<dbReference type="AlphaFoldDB" id="A0A1S8NH19"/>
<gene>
    <name evidence="1" type="ORF">CLOSAC_00360</name>
</gene>
<name>A0A1S8NH19_CLOSA</name>
<protein>
    <submittedName>
        <fullName evidence="1">Uncharacterized protein</fullName>
    </submittedName>
</protein>